<name>A0A163JSM5_ABSGL</name>
<dbReference type="OrthoDB" id="9909019at2759"/>
<evidence type="ECO:0000313" key="13">
    <source>
        <dbReference type="Proteomes" id="UP000078561"/>
    </source>
</evidence>
<keyword evidence="5 10" id="KW-0472">Membrane</keyword>
<dbReference type="AlphaFoldDB" id="A0A163JSM5"/>
<dbReference type="STRING" id="4829.A0A163JSM5"/>
<gene>
    <name evidence="12" type="primary">ABSGL_10421.1 scaffold 12016</name>
</gene>
<keyword evidence="8 10" id="KW-0012">Acyltransferase</keyword>
<evidence type="ECO:0000256" key="7">
    <source>
        <dbReference type="ARBA" id="ARBA00023288"/>
    </source>
</evidence>
<evidence type="ECO:0000256" key="4">
    <source>
        <dbReference type="ARBA" id="ARBA00022989"/>
    </source>
</evidence>
<keyword evidence="4 10" id="KW-1133">Transmembrane helix</keyword>
<comment type="catalytic activity">
    <reaction evidence="9 10">
        <text>L-cysteinyl-[protein] + hexadecanoyl-CoA = S-hexadecanoyl-L-cysteinyl-[protein] + CoA</text>
        <dbReference type="Rhea" id="RHEA:36683"/>
        <dbReference type="Rhea" id="RHEA-COMP:10131"/>
        <dbReference type="Rhea" id="RHEA-COMP:11032"/>
        <dbReference type="ChEBI" id="CHEBI:29950"/>
        <dbReference type="ChEBI" id="CHEBI:57287"/>
        <dbReference type="ChEBI" id="CHEBI:57379"/>
        <dbReference type="ChEBI" id="CHEBI:74151"/>
        <dbReference type="EC" id="2.3.1.225"/>
    </reaction>
</comment>
<dbReference type="OMA" id="CFTKMDH"/>
<evidence type="ECO:0000256" key="5">
    <source>
        <dbReference type="ARBA" id="ARBA00023136"/>
    </source>
</evidence>
<comment type="domain">
    <text evidence="10">The DHHC domain is required for palmitoyltransferase activity.</text>
</comment>
<dbReference type="EMBL" id="LT554406">
    <property type="protein sequence ID" value="SAM04556.1"/>
    <property type="molecule type" value="Genomic_DNA"/>
</dbReference>
<evidence type="ECO:0000256" key="9">
    <source>
        <dbReference type="ARBA" id="ARBA00048048"/>
    </source>
</evidence>
<dbReference type="GO" id="GO:0016020">
    <property type="term" value="C:membrane"/>
    <property type="evidence" value="ECO:0007669"/>
    <property type="project" value="UniProtKB-SubCell"/>
</dbReference>
<evidence type="ECO:0000256" key="10">
    <source>
        <dbReference type="RuleBase" id="RU079119"/>
    </source>
</evidence>
<feature type="transmembrane region" description="Helical" evidence="10">
    <location>
        <begin position="132"/>
        <end position="151"/>
    </location>
</feature>
<dbReference type="Pfam" id="PF01529">
    <property type="entry name" value="DHHC"/>
    <property type="match status" value="1"/>
</dbReference>
<dbReference type="PANTHER" id="PTHR12246">
    <property type="entry name" value="PALMITOYLTRANSFERASE ZDHHC16"/>
    <property type="match status" value="1"/>
</dbReference>
<keyword evidence="6" id="KW-0564">Palmitate</keyword>
<dbReference type="PROSITE" id="PS50216">
    <property type="entry name" value="DHHC"/>
    <property type="match status" value="1"/>
</dbReference>
<dbReference type="EC" id="2.3.1.225" evidence="10"/>
<evidence type="ECO:0000256" key="8">
    <source>
        <dbReference type="ARBA" id="ARBA00023315"/>
    </source>
</evidence>
<comment type="similarity">
    <text evidence="10">Belongs to the DHHC palmitoyltransferase family.</text>
</comment>
<dbReference type="FunCoup" id="A0A163JSM5">
    <property type="interactions" value="284"/>
</dbReference>
<dbReference type="GO" id="GO:0019706">
    <property type="term" value="F:protein-cysteine S-palmitoyltransferase activity"/>
    <property type="evidence" value="ECO:0007669"/>
    <property type="project" value="UniProtKB-EC"/>
</dbReference>
<dbReference type="InterPro" id="IPR039859">
    <property type="entry name" value="PFA4/ZDH16/20/ERF2-like"/>
</dbReference>
<evidence type="ECO:0000256" key="6">
    <source>
        <dbReference type="ARBA" id="ARBA00023139"/>
    </source>
</evidence>
<accession>A0A163JSM5</accession>
<evidence type="ECO:0000256" key="1">
    <source>
        <dbReference type="ARBA" id="ARBA00004141"/>
    </source>
</evidence>
<evidence type="ECO:0000256" key="3">
    <source>
        <dbReference type="ARBA" id="ARBA00022692"/>
    </source>
</evidence>
<feature type="domain" description="Palmitoyltransferase DHHC" evidence="11">
    <location>
        <begin position="48"/>
        <end position="167"/>
    </location>
</feature>
<feature type="transmembrane region" description="Helical" evidence="10">
    <location>
        <begin position="94"/>
        <end position="120"/>
    </location>
</feature>
<dbReference type="Proteomes" id="UP000078561">
    <property type="component" value="Unassembled WGS sequence"/>
</dbReference>
<sequence>MVESAITTTNQDDPLTRYSPSLFHETSPKSLQTQSTTPTLSISEPDGSPRYCDLCRCFKPDRTHHCGVCNVCVLKMDHHCPWINNCVGHHNYKLFFLFVAYTALYGLWCLGSGIPLVVIALRDMDADIDPHWIVFLALAFVIGLTVTCFGLNHLRYILVNRTTIEHVLRQKEHVRVDFDSSGVNYQVVEVDHPERLWDLGKMKNWKIIMGDSAIKWFLPIRHVVGNGTTFPYCNSLYQQIIAQTKRPDATL</sequence>
<organism evidence="12">
    <name type="scientific">Absidia glauca</name>
    <name type="common">Pin mould</name>
    <dbReference type="NCBI Taxonomy" id="4829"/>
    <lineage>
        <taxon>Eukaryota</taxon>
        <taxon>Fungi</taxon>
        <taxon>Fungi incertae sedis</taxon>
        <taxon>Mucoromycota</taxon>
        <taxon>Mucoromycotina</taxon>
        <taxon>Mucoromycetes</taxon>
        <taxon>Mucorales</taxon>
        <taxon>Cunninghamellaceae</taxon>
        <taxon>Absidia</taxon>
    </lineage>
</organism>
<evidence type="ECO:0000259" key="11">
    <source>
        <dbReference type="Pfam" id="PF01529"/>
    </source>
</evidence>
<evidence type="ECO:0000313" key="12">
    <source>
        <dbReference type="EMBL" id="SAM04556.1"/>
    </source>
</evidence>
<keyword evidence="7" id="KW-0449">Lipoprotein</keyword>
<comment type="subcellular location">
    <subcellularLocation>
        <location evidence="1">Membrane</location>
        <topology evidence="1">Multi-pass membrane protein</topology>
    </subcellularLocation>
</comment>
<evidence type="ECO:0000256" key="2">
    <source>
        <dbReference type="ARBA" id="ARBA00022679"/>
    </source>
</evidence>
<reference evidence="12" key="1">
    <citation type="submission" date="2016-04" db="EMBL/GenBank/DDBJ databases">
        <authorList>
            <person name="Evans L.H."/>
            <person name="Alamgir A."/>
            <person name="Owens N."/>
            <person name="Weber N.D."/>
            <person name="Virtaneva K."/>
            <person name="Barbian K."/>
            <person name="Babar A."/>
            <person name="Rosenke K."/>
        </authorList>
    </citation>
    <scope>NUCLEOTIDE SEQUENCE [LARGE SCALE GENOMIC DNA]</scope>
    <source>
        <strain evidence="12">CBS 101.48</strain>
    </source>
</reference>
<dbReference type="InterPro" id="IPR001594">
    <property type="entry name" value="Palmitoyltrfase_DHHC"/>
</dbReference>
<keyword evidence="2 10" id="KW-0808">Transferase</keyword>
<protein>
    <recommendedName>
        <fullName evidence="10">Palmitoyltransferase</fullName>
        <ecNumber evidence="10">2.3.1.225</ecNumber>
    </recommendedName>
</protein>
<proteinExistence type="inferred from homology"/>
<keyword evidence="3 10" id="KW-0812">Transmembrane</keyword>
<dbReference type="InParanoid" id="A0A163JSM5"/>
<keyword evidence="13" id="KW-1185">Reference proteome</keyword>